<evidence type="ECO:0000313" key="2">
    <source>
        <dbReference type="EMBL" id="KAG7349416.1"/>
    </source>
</evidence>
<keyword evidence="3" id="KW-1185">Reference proteome</keyword>
<dbReference type="EMBL" id="JAGRRH010000019">
    <property type="protein sequence ID" value="KAG7349416.1"/>
    <property type="molecule type" value="Genomic_DNA"/>
</dbReference>
<proteinExistence type="predicted"/>
<dbReference type="OrthoDB" id="45127at2759"/>
<name>A0A9K3KTS7_9STRA</name>
<organism evidence="2 3">
    <name type="scientific">Nitzschia inconspicua</name>
    <dbReference type="NCBI Taxonomy" id="303405"/>
    <lineage>
        <taxon>Eukaryota</taxon>
        <taxon>Sar</taxon>
        <taxon>Stramenopiles</taxon>
        <taxon>Ochrophyta</taxon>
        <taxon>Bacillariophyta</taxon>
        <taxon>Bacillariophyceae</taxon>
        <taxon>Bacillariophycidae</taxon>
        <taxon>Bacillariales</taxon>
        <taxon>Bacillariaceae</taxon>
        <taxon>Nitzschia</taxon>
    </lineage>
</organism>
<accession>A0A9K3KTS7</accession>
<feature type="region of interest" description="Disordered" evidence="1">
    <location>
        <begin position="104"/>
        <end position="132"/>
    </location>
</feature>
<protein>
    <submittedName>
        <fullName evidence="2">Uncharacterized protein</fullName>
    </submittedName>
</protein>
<dbReference type="Proteomes" id="UP000693970">
    <property type="component" value="Unassembled WGS sequence"/>
</dbReference>
<sequence length="926" mass="104292">MSDDDHDSNRSTHLDESVSSNQATQPTRLYHYQLGAPSLIYNANRSSARWLSPYRIPSSDLPLDPARTWHDVYSRKNRIRARWEHLSLGLDEVRVLPVPSDIRRGRAKNKGNKQIVEEEDTTTAPNDENTDLDFGKAQAKARLTMLLQEDFTLTDQHKDMIQMYKDYEKPYQGNIKLSFRDDKHRRRNQKELRLRPVDYAKSQEFQLQHKLQSDPAYLAPFDLEGLQEATTENQSQFFRKRVQGDGPPRSPQGNTLLACQCPCPPCSQRQQNDPSIVLIHPKGPLMERLCVSNMIPPLGRGNAGHVRPNVNEIKYLSWDVYHQYPNEIDLDDTIFEIRQSGLWNEQNPICLLTVRTGTHVSMVSIECCRPDFQDRYAFEDNTLCWGCYVLKEKHRLDLRSISRKVRSFQPVSLTSHVKYGNAIVPSKVAVAFHSMGSYDTQNVIYSCNTFYGDDVKSHRHDITNLKKVTLLDFTTNHPMCLWSAALSYVRPALAAGVTARLTRQPKAAFGLGTSLYTIDLRSNSGIFQWSPSAEEMSTEGVHSISGLMTDQKRENYVWVASTSAGKTWEIDGRMPAKAVTCWSLTSGCEGFRHIVVPKHGFHGEPSLLVPTLDFTPMANIRSLGGSPFVRVYTDDGATGIHVYQRPLREARFRAESLEAIATPGIDFTEHSSIATSSYFALPDTRTDSYITGLASIRLPFQSFFGERQDLDADIYGQSRCILCNLTINNSGDIFSLNLLENTGGTSVQACHRFDDLPIGVKVINIPKNFDGRSVNLKCCRQKPTCGMNLQMYLTNQYPIAKKSLALGPEAKGAKSGVLVPARKRTKLGDGDIAVFAPRSAPQSSVVIKSTYEDNKMLQHGEWLKLPASLTNVAASPINLYNKEENDTTRDDSFGEKQRSDLTSTVIKDTLQSWDHDIDDSEWSDEA</sequence>
<feature type="compositionally biased region" description="Basic and acidic residues" evidence="1">
    <location>
        <begin position="7"/>
        <end position="16"/>
    </location>
</feature>
<dbReference type="AlphaFoldDB" id="A0A9K3KTS7"/>
<comment type="caution">
    <text evidence="2">The sequence shown here is derived from an EMBL/GenBank/DDBJ whole genome shotgun (WGS) entry which is preliminary data.</text>
</comment>
<reference evidence="2" key="1">
    <citation type="journal article" date="2021" name="Sci. Rep.">
        <title>Diploid genomic architecture of Nitzschia inconspicua, an elite biomass production diatom.</title>
        <authorList>
            <person name="Oliver A."/>
            <person name="Podell S."/>
            <person name="Pinowska A."/>
            <person name="Traller J.C."/>
            <person name="Smith S.R."/>
            <person name="McClure R."/>
            <person name="Beliaev A."/>
            <person name="Bohutskyi P."/>
            <person name="Hill E.A."/>
            <person name="Rabines A."/>
            <person name="Zheng H."/>
            <person name="Allen L.Z."/>
            <person name="Kuo A."/>
            <person name="Grigoriev I.V."/>
            <person name="Allen A.E."/>
            <person name="Hazlebeck D."/>
            <person name="Allen E.E."/>
        </authorList>
    </citation>
    <scope>NUCLEOTIDE SEQUENCE</scope>
    <source>
        <strain evidence="2">Hildebrandi</strain>
    </source>
</reference>
<feature type="region of interest" description="Disordered" evidence="1">
    <location>
        <begin position="1"/>
        <end position="26"/>
    </location>
</feature>
<evidence type="ECO:0000256" key="1">
    <source>
        <dbReference type="SAM" id="MobiDB-lite"/>
    </source>
</evidence>
<feature type="compositionally biased region" description="Polar residues" evidence="1">
    <location>
        <begin position="17"/>
        <end position="26"/>
    </location>
</feature>
<reference evidence="2" key="2">
    <citation type="submission" date="2021-04" db="EMBL/GenBank/DDBJ databases">
        <authorList>
            <person name="Podell S."/>
        </authorList>
    </citation>
    <scope>NUCLEOTIDE SEQUENCE</scope>
    <source>
        <strain evidence="2">Hildebrandi</strain>
    </source>
</reference>
<evidence type="ECO:0000313" key="3">
    <source>
        <dbReference type="Proteomes" id="UP000693970"/>
    </source>
</evidence>
<gene>
    <name evidence="2" type="ORF">IV203_012013</name>
</gene>